<sequence length="363" mass="40881">MAAIILLPLTVLSQSKTDSILSVATQQIYENPDTSIKLATEILTKTNLSADAKVRVYLIISTAYSSKRDYEKSLEYTLKALELLPKLTDAYLKIKLLNRIGGQYQELKIYDKAITYLDQAKLLIEQLPQNEVTIRSLGYNNLVRGFVYREQMSCDIALNYFEKAIEDYKNILDHPAVKANISTSYYNRGNCLITLGRLKEAENSFLQGVKYAKTIDAKSLVAFAQKGLAEVYTSQGEYQKAIALIEEALQNSQDVGDKVLNRALYNALATNYLATGNLKGYAVFKSKNLEIHKELTKAERQTIDTSINDLIITNSKKLASVKKTTRILQILCISFILLGIILLIRSVIYSEKSLKSLKKKLEF</sequence>
<dbReference type="EMBL" id="JAZBJM010000005">
    <property type="protein sequence ID" value="MEM0518637.1"/>
    <property type="molecule type" value="Genomic_DNA"/>
</dbReference>
<feature type="transmembrane region" description="Helical" evidence="2">
    <location>
        <begin position="327"/>
        <end position="348"/>
    </location>
</feature>
<name>A0AB35YYW5_9FLAO</name>
<keyword evidence="2" id="KW-0472">Membrane</keyword>
<dbReference type="PANTHER" id="PTHR10098">
    <property type="entry name" value="RAPSYN-RELATED"/>
    <property type="match status" value="1"/>
</dbReference>
<comment type="caution">
    <text evidence="3">The sequence shown here is derived from an EMBL/GenBank/DDBJ whole genome shotgun (WGS) entry which is preliminary data.</text>
</comment>
<dbReference type="Proteomes" id="UP001388259">
    <property type="component" value="Unassembled WGS sequence"/>
</dbReference>
<organism evidence="3 5">
    <name type="scientific">Aequorivita flava</name>
    <dbReference type="NCBI Taxonomy" id="3114371"/>
    <lineage>
        <taxon>Bacteria</taxon>
        <taxon>Pseudomonadati</taxon>
        <taxon>Bacteroidota</taxon>
        <taxon>Flavobacteriia</taxon>
        <taxon>Flavobacteriales</taxon>
        <taxon>Flavobacteriaceae</taxon>
        <taxon>Aequorivita</taxon>
    </lineage>
</organism>
<evidence type="ECO:0000313" key="4">
    <source>
        <dbReference type="EMBL" id="MEM0573591.1"/>
    </source>
</evidence>
<dbReference type="Pfam" id="PF13424">
    <property type="entry name" value="TPR_12"/>
    <property type="match status" value="1"/>
</dbReference>
<keyword evidence="2" id="KW-0812">Transmembrane</keyword>
<evidence type="ECO:0000256" key="1">
    <source>
        <dbReference type="PROSITE-ProRule" id="PRU00339"/>
    </source>
</evidence>
<keyword evidence="2" id="KW-1133">Transmembrane helix</keyword>
<gene>
    <name evidence="4" type="ORF">VZD24_08700</name>
    <name evidence="3" type="ORF">VZD85_09765</name>
</gene>
<dbReference type="Gene3D" id="1.25.40.10">
    <property type="entry name" value="Tetratricopeptide repeat domain"/>
    <property type="match status" value="2"/>
</dbReference>
<keyword evidence="1" id="KW-0802">TPR repeat</keyword>
<feature type="repeat" description="TPR" evidence="1">
    <location>
        <begin position="54"/>
        <end position="87"/>
    </location>
</feature>
<evidence type="ECO:0000256" key="2">
    <source>
        <dbReference type="SAM" id="Phobius"/>
    </source>
</evidence>
<keyword evidence="6" id="KW-1185">Reference proteome</keyword>
<dbReference type="EMBL" id="JBANCF010000005">
    <property type="protein sequence ID" value="MEM0573591.1"/>
    <property type="molecule type" value="Genomic_DNA"/>
</dbReference>
<proteinExistence type="predicted"/>
<evidence type="ECO:0000313" key="6">
    <source>
        <dbReference type="Proteomes" id="UP001390963"/>
    </source>
</evidence>
<feature type="repeat" description="TPR" evidence="1">
    <location>
        <begin position="222"/>
        <end position="255"/>
    </location>
</feature>
<dbReference type="RefSeq" id="WP_342687430.1">
    <property type="nucleotide sequence ID" value="NZ_JAZBJM010000005.1"/>
</dbReference>
<dbReference type="SMART" id="SM00028">
    <property type="entry name" value="TPR"/>
    <property type="match status" value="4"/>
</dbReference>
<dbReference type="AlphaFoldDB" id="A0AB35YYW5"/>
<dbReference type="InterPro" id="IPR011990">
    <property type="entry name" value="TPR-like_helical_dom_sf"/>
</dbReference>
<dbReference type="Proteomes" id="UP001390963">
    <property type="component" value="Unassembled WGS sequence"/>
</dbReference>
<dbReference type="PROSITE" id="PS50005">
    <property type="entry name" value="TPR"/>
    <property type="match status" value="2"/>
</dbReference>
<evidence type="ECO:0000313" key="3">
    <source>
        <dbReference type="EMBL" id="MEM0518637.1"/>
    </source>
</evidence>
<dbReference type="SUPFAM" id="SSF48452">
    <property type="entry name" value="TPR-like"/>
    <property type="match status" value="2"/>
</dbReference>
<dbReference type="InterPro" id="IPR019734">
    <property type="entry name" value="TPR_rpt"/>
</dbReference>
<accession>A0AB35YYW5</accession>
<reference evidence="3 6" key="1">
    <citation type="submission" date="2024-01" db="EMBL/GenBank/DDBJ databases">
        <title>Aequorivita flavus sp. nov., isolated from deep-sea sediment.</title>
        <authorList>
            <person name="Chen X."/>
        </authorList>
    </citation>
    <scope>NUCLEOTIDE SEQUENCE</scope>
    <source>
        <strain evidence="3">MCCC 1A16923</strain>
        <strain evidence="4 6">MCCC 1A16935</strain>
    </source>
</reference>
<evidence type="ECO:0000313" key="5">
    <source>
        <dbReference type="Proteomes" id="UP001388259"/>
    </source>
</evidence>
<dbReference type="Pfam" id="PF13181">
    <property type="entry name" value="TPR_8"/>
    <property type="match status" value="2"/>
</dbReference>
<protein>
    <submittedName>
        <fullName evidence="3">Tetratricopeptide repeat protein</fullName>
    </submittedName>
</protein>